<organism evidence="1 2">
    <name type="scientific">Clostridium thermobutyricum</name>
    <dbReference type="NCBI Taxonomy" id="29372"/>
    <lineage>
        <taxon>Bacteria</taxon>
        <taxon>Bacillati</taxon>
        <taxon>Bacillota</taxon>
        <taxon>Clostridia</taxon>
        <taxon>Eubacteriales</taxon>
        <taxon>Clostridiaceae</taxon>
        <taxon>Clostridium</taxon>
    </lineage>
</organism>
<dbReference type="RefSeq" id="WP_002598465.1">
    <property type="nucleotide sequence ID" value="NZ_KB850956.1"/>
</dbReference>
<dbReference type="EMBL" id="AGYT01000009">
    <property type="protein sequence ID" value="ENZ01263.1"/>
    <property type="molecule type" value="Genomic_DNA"/>
</dbReference>
<name>N9XNH9_9CLOT</name>
<proteinExistence type="predicted"/>
<keyword evidence="2" id="KW-1185">Reference proteome</keyword>
<dbReference type="PATRIC" id="fig|999411.4.peg.1937"/>
<dbReference type="AlphaFoldDB" id="N9XNH9"/>
<gene>
    <name evidence="1" type="ORF">HMPREF1092_01971</name>
</gene>
<dbReference type="Proteomes" id="UP000013097">
    <property type="component" value="Unassembled WGS sequence"/>
</dbReference>
<dbReference type="HOGENOM" id="CLU_2971321_0_0_9"/>
<comment type="caution">
    <text evidence="1">The sequence shown here is derived from an EMBL/GenBank/DDBJ whole genome shotgun (WGS) entry which is preliminary data.</text>
</comment>
<protein>
    <submittedName>
        <fullName evidence="1">Uncharacterized protein</fullName>
    </submittedName>
</protein>
<evidence type="ECO:0000313" key="2">
    <source>
        <dbReference type="Proteomes" id="UP000013097"/>
    </source>
</evidence>
<evidence type="ECO:0000313" key="1">
    <source>
        <dbReference type="EMBL" id="ENZ01263.1"/>
    </source>
</evidence>
<accession>N9XNH9</accession>
<sequence length="58" mass="6857">MKRYIFTNILNEESSIIKAEDLEDAIIKMVLKHKRMGLGAITFDEINEKYMIRQIKNV</sequence>
<reference evidence="1 2" key="1">
    <citation type="submission" date="2013-01" db="EMBL/GenBank/DDBJ databases">
        <title>The Genome Sequence of Clostridium colicanis 209318.</title>
        <authorList>
            <consortium name="The Broad Institute Genome Sequencing Platform"/>
            <person name="Earl A."/>
            <person name="Ward D."/>
            <person name="Feldgarden M."/>
            <person name="Gevers D."/>
            <person name="Courvalin P."/>
            <person name="Lambert T."/>
            <person name="Walker B."/>
            <person name="Young S.K."/>
            <person name="Zeng Q."/>
            <person name="Gargeya S."/>
            <person name="Fitzgerald M."/>
            <person name="Haas B."/>
            <person name="Abouelleil A."/>
            <person name="Alvarado L."/>
            <person name="Arachchi H.M."/>
            <person name="Berlin A.M."/>
            <person name="Chapman S.B."/>
            <person name="Dewar J."/>
            <person name="Goldberg J."/>
            <person name="Griggs A."/>
            <person name="Gujja S."/>
            <person name="Hansen M."/>
            <person name="Howarth C."/>
            <person name="Imamovic A."/>
            <person name="Larimer J."/>
            <person name="McCowan C."/>
            <person name="Murphy C."/>
            <person name="Neiman D."/>
            <person name="Pearson M."/>
            <person name="Priest M."/>
            <person name="Roberts A."/>
            <person name="Saif S."/>
            <person name="Shea T."/>
            <person name="Sisk P."/>
            <person name="Sykes S."/>
            <person name="Wortman J."/>
            <person name="Nusbaum C."/>
            <person name="Birren B."/>
        </authorList>
    </citation>
    <scope>NUCLEOTIDE SEQUENCE [LARGE SCALE GENOMIC DNA]</scope>
    <source>
        <strain evidence="1 2">209318</strain>
    </source>
</reference>